<feature type="region of interest" description="Disordered" evidence="3">
    <location>
        <begin position="248"/>
        <end position="304"/>
    </location>
</feature>
<reference evidence="4" key="1">
    <citation type="submission" date="2020-07" db="EMBL/GenBank/DDBJ databases">
        <title>Genome sequence and genetic diversity analysis of an under-domesticated orphan crop, white fonio (Digitaria exilis).</title>
        <authorList>
            <person name="Bennetzen J.L."/>
            <person name="Chen S."/>
            <person name="Ma X."/>
            <person name="Wang X."/>
            <person name="Yssel A.E.J."/>
            <person name="Chaluvadi S.R."/>
            <person name="Johnson M."/>
            <person name="Gangashetty P."/>
            <person name="Hamidou F."/>
            <person name="Sanogo M.D."/>
            <person name="Zwaenepoel A."/>
            <person name="Wallace J."/>
            <person name="Van De Peer Y."/>
            <person name="Van Deynze A."/>
        </authorList>
    </citation>
    <scope>NUCLEOTIDE SEQUENCE</scope>
    <source>
        <tissue evidence="4">Leaves</tissue>
    </source>
</reference>
<dbReference type="InterPro" id="IPR000167">
    <property type="entry name" value="Dehydrin"/>
</dbReference>
<dbReference type="PANTHER" id="PTHR33346">
    <property type="entry name" value="DEHYDRIN XERO 2-RELATED"/>
    <property type="match status" value="1"/>
</dbReference>
<dbReference type="Proteomes" id="UP000636709">
    <property type="component" value="Unassembled WGS sequence"/>
</dbReference>
<feature type="region of interest" description="Disordered" evidence="3">
    <location>
        <begin position="195"/>
        <end position="215"/>
    </location>
</feature>
<evidence type="ECO:0008006" key="6">
    <source>
        <dbReference type="Google" id="ProtNLM"/>
    </source>
</evidence>
<accession>A0A835F7E1</accession>
<dbReference type="GO" id="GO:0009737">
    <property type="term" value="P:response to abscisic acid"/>
    <property type="evidence" value="ECO:0007669"/>
    <property type="project" value="TreeGrafter"/>
</dbReference>
<evidence type="ECO:0000256" key="1">
    <source>
        <dbReference type="ARBA" id="ARBA00008403"/>
    </source>
</evidence>
<feature type="compositionally biased region" description="Gly residues" evidence="3">
    <location>
        <begin position="113"/>
        <end position="125"/>
    </location>
</feature>
<name>A0A835F7E1_9POAL</name>
<dbReference type="InterPro" id="IPR030513">
    <property type="entry name" value="Dehydrin_CS"/>
</dbReference>
<dbReference type="EMBL" id="JACEFO010001613">
    <property type="protein sequence ID" value="KAF8730727.1"/>
    <property type="molecule type" value="Genomic_DNA"/>
</dbReference>
<evidence type="ECO:0000256" key="2">
    <source>
        <dbReference type="RuleBase" id="RU003995"/>
    </source>
</evidence>
<keyword evidence="5" id="KW-1185">Reference proteome</keyword>
<dbReference type="GO" id="GO:0009414">
    <property type="term" value="P:response to water deprivation"/>
    <property type="evidence" value="ECO:0007669"/>
    <property type="project" value="TreeGrafter"/>
</dbReference>
<evidence type="ECO:0000313" key="5">
    <source>
        <dbReference type="Proteomes" id="UP000636709"/>
    </source>
</evidence>
<evidence type="ECO:0000313" key="4">
    <source>
        <dbReference type="EMBL" id="KAF8730727.1"/>
    </source>
</evidence>
<organism evidence="4 5">
    <name type="scientific">Digitaria exilis</name>
    <dbReference type="NCBI Taxonomy" id="1010633"/>
    <lineage>
        <taxon>Eukaryota</taxon>
        <taxon>Viridiplantae</taxon>
        <taxon>Streptophyta</taxon>
        <taxon>Embryophyta</taxon>
        <taxon>Tracheophyta</taxon>
        <taxon>Spermatophyta</taxon>
        <taxon>Magnoliopsida</taxon>
        <taxon>Liliopsida</taxon>
        <taxon>Poales</taxon>
        <taxon>Poaceae</taxon>
        <taxon>PACMAD clade</taxon>
        <taxon>Panicoideae</taxon>
        <taxon>Panicodae</taxon>
        <taxon>Paniceae</taxon>
        <taxon>Anthephorinae</taxon>
        <taxon>Digitaria</taxon>
    </lineage>
</organism>
<feature type="compositionally biased region" description="Basic and acidic residues" evidence="3">
    <location>
        <begin position="195"/>
        <end position="204"/>
    </location>
</feature>
<dbReference type="PROSITE" id="PS00823">
    <property type="entry name" value="DEHYDRIN_2"/>
    <property type="match status" value="2"/>
</dbReference>
<protein>
    <recommendedName>
        <fullName evidence="6">Dehydrin</fullName>
    </recommendedName>
</protein>
<proteinExistence type="inferred from homology"/>
<feature type="region of interest" description="Disordered" evidence="3">
    <location>
        <begin position="78"/>
        <end position="125"/>
    </location>
</feature>
<dbReference type="OrthoDB" id="1166395at2759"/>
<gene>
    <name evidence="4" type="ORF">HU200_016589</name>
</gene>
<dbReference type="GO" id="GO:0009631">
    <property type="term" value="P:cold acclimation"/>
    <property type="evidence" value="ECO:0007669"/>
    <property type="project" value="TreeGrafter"/>
</dbReference>
<evidence type="ECO:0000256" key="3">
    <source>
        <dbReference type="SAM" id="MobiDB-lite"/>
    </source>
</evidence>
<feature type="region of interest" description="Disordered" evidence="3">
    <location>
        <begin position="1"/>
        <end position="53"/>
    </location>
</feature>
<dbReference type="PANTHER" id="PTHR33346:SF42">
    <property type="entry name" value="DEHYDRIN XERO 1"/>
    <property type="match status" value="1"/>
</dbReference>
<dbReference type="GO" id="GO:0005829">
    <property type="term" value="C:cytosol"/>
    <property type="evidence" value="ECO:0007669"/>
    <property type="project" value="TreeGrafter"/>
</dbReference>
<feature type="compositionally biased region" description="Low complexity" evidence="3">
    <location>
        <begin position="270"/>
        <end position="285"/>
    </location>
</feature>
<feature type="compositionally biased region" description="Gly residues" evidence="3">
    <location>
        <begin position="21"/>
        <end position="35"/>
    </location>
</feature>
<feature type="compositionally biased region" description="Basic and acidic residues" evidence="3">
    <location>
        <begin position="248"/>
        <end position="257"/>
    </location>
</feature>
<comment type="caution">
    <text evidence="4">The sequence shown here is derived from an EMBL/GenBank/DDBJ whole genome shotgun (WGS) entry which is preliminary data.</text>
</comment>
<dbReference type="Pfam" id="PF00257">
    <property type="entry name" value="Dehydrin"/>
    <property type="match status" value="1"/>
</dbReference>
<comment type="similarity">
    <text evidence="1 2">Belongs to the plant dehydrin family.</text>
</comment>
<dbReference type="AlphaFoldDB" id="A0A835F7E1"/>
<feature type="compositionally biased region" description="Basic and acidic residues" evidence="3">
    <location>
        <begin position="286"/>
        <end position="304"/>
    </location>
</feature>
<feature type="compositionally biased region" description="Gly residues" evidence="3">
    <location>
        <begin position="78"/>
        <end position="100"/>
    </location>
</feature>
<sequence length="304" mass="30521">MAQYQQHGQPITRVDEYGNPIPGGHGIQGQAGGADTGSYGQHQAGYGPTGTGTHDVGGYGGSGQRAYGATGTGIHDAGGPGGYGATGTGPHHGGTHGGLAGIHDGGRHTGTHGVTGTGGHGGATGVTGVHDSGVLGGGGHTGGATGHLINMLYLVVYLISRVWSSNQIEKLIMQSSEDDGMGGRRKKGLKQKIKEKMPGGHKDNQAQATATGPYGGATGTTGGTYAPTATGAAAHEKKGVVEKIKEKLPGGHKDSYEQQHTTATGGYAPGRTGTTDTYGTTTAAGTHEKKGFMEKIKEKLPGQH</sequence>